<dbReference type="SUPFAM" id="SSF141694">
    <property type="entry name" value="AF2212/PG0164-like"/>
    <property type="match status" value="1"/>
</dbReference>
<dbReference type="InterPro" id="IPR015018">
    <property type="entry name" value="DUF1905"/>
</dbReference>
<dbReference type="Gene3D" id="2.40.30.100">
    <property type="entry name" value="AF2212/PG0164-like"/>
    <property type="match status" value="1"/>
</dbReference>
<organism evidence="1 2">
    <name type="scientific">Fodinibacter luteus</name>
    <dbReference type="NCBI Taxonomy" id="552064"/>
    <lineage>
        <taxon>Bacteria</taxon>
        <taxon>Bacillati</taxon>
        <taxon>Actinomycetota</taxon>
        <taxon>Actinomycetes</taxon>
        <taxon>Micrococcales</taxon>
        <taxon>Intrasporangiaceae</taxon>
        <taxon>Fodinibacter (ex Wang et al. 2009)</taxon>
    </lineage>
</organism>
<accession>A0ABP8JV85</accession>
<evidence type="ECO:0000313" key="1">
    <source>
        <dbReference type="EMBL" id="GAA4396484.1"/>
    </source>
</evidence>
<dbReference type="RefSeq" id="WP_345200978.1">
    <property type="nucleotide sequence ID" value="NZ_BAABGM010000001.1"/>
</dbReference>
<dbReference type="Proteomes" id="UP001500945">
    <property type="component" value="Unassembled WGS sequence"/>
</dbReference>
<evidence type="ECO:0000313" key="2">
    <source>
        <dbReference type="Proteomes" id="UP001500945"/>
    </source>
</evidence>
<name>A0ABP8JV85_9MICO</name>
<sequence length="103" mass="11178">MSGSTPGPWTFATTLWRWREGSWRFVTVPDDVSDEVDEAVGDATGGFGSVRVEVTVGTTVWRTSLFPSADAGAYVLPVKKAVRTAEGLTDDDTVEVSIRLVER</sequence>
<dbReference type="Pfam" id="PF08922">
    <property type="entry name" value="DUF1905"/>
    <property type="match status" value="1"/>
</dbReference>
<dbReference type="InterPro" id="IPR037079">
    <property type="entry name" value="AF2212/PG0164-like_sf"/>
</dbReference>
<gene>
    <name evidence="1" type="ORF">GCM10023168_00400</name>
</gene>
<comment type="caution">
    <text evidence="1">The sequence shown here is derived from an EMBL/GenBank/DDBJ whole genome shotgun (WGS) entry which is preliminary data.</text>
</comment>
<proteinExistence type="predicted"/>
<protein>
    <submittedName>
        <fullName evidence="1">DUF1905 domain-containing protein</fullName>
    </submittedName>
</protein>
<dbReference type="EMBL" id="BAABGM010000001">
    <property type="protein sequence ID" value="GAA4396484.1"/>
    <property type="molecule type" value="Genomic_DNA"/>
</dbReference>
<keyword evidence="2" id="KW-1185">Reference proteome</keyword>
<reference evidence="2" key="1">
    <citation type="journal article" date="2019" name="Int. J. Syst. Evol. Microbiol.">
        <title>The Global Catalogue of Microorganisms (GCM) 10K type strain sequencing project: providing services to taxonomists for standard genome sequencing and annotation.</title>
        <authorList>
            <consortium name="The Broad Institute Genomics Platform"/>
            <consortium name="The Broad Institute Genome Sequencing Center for Infectious Disease"/>
            <person name="Wu L."/>
            <person name="Ma J."/>
        </authorList>
    </citation>
    <scope>NUCLEOTIDE SEQUENCE [LARGE SCALE GENOMIC DNA]</scope>
    <source>
        <strain evidence="2">JCM 17809</strain>
    </source>
</reference>